<protein>
    <submittedName>
        <fullName evidence="2">AAA family ATPase</fullName>
    </submittedName>
</protein>
<evidence type="ECO:0000313" key="3">
    <source>
        <dbReference type="Proteomes" id="UP001596106"/>
    </source>
</evidence>
<accession>A0ABW0I9Q4</accession>
<proteinExistence type="predicted"/>
<dbReference type="RefSeq" id="WP_379840725.1">
    <property type="nucleotide sequence ID" value="NZ_JBHSMA010000001.1"/>
</dbReference>
<reference evidence="3" key="1">
    <citation type="journal article" date="2019" name="Int. J. Syst. Evol. Microbiol.">
        <title>The Global Catalogue of Microorganisms (GCM) 10K type strain sequencing project: providing services to taxonomists for standard genome sequencing and annotation.</title>
        <authorList>
            <consortium name="The Broad Institute Genomics Platform"/>
            <consortium name="The Broad Institute Genome Sequencing Center for Infectious Disease"/>
            <person name="Wu L."/>
            <person name="Ma J."/>
        </authorList>
    </citation>
    <scope>NUCLEOTIDE SEQUENCE [LARGE SCALE GENOMIC DNA]</scope>
    <source>
        <strain evidence="3">CCUG 55250</strain>
    </source>
</reference>
<sequence>MITDLHRKNIADLLLREYGVLGTWQKVAAKTGANVATISKNMMEPGRWNLVSDTMWAKVAGKLAYKITQTEWVYVETTNSKIVKQVLSDAQNDCLFIAISDKAGSGKSSSIAAYKAQDANNSVIVFECRDWTRHNFFVKLAEALGVQMPKFGMYHFRTDQLFEKIVSFLKTMVATKRPLLILDEADKLRPEALTFIVPLYNELKGEIGLVIAGTENLERQIKRGVRYAKKGYDEVDSRLGRSFVHLVGTTKTDVVNICSANGIDKAKANEIWNELETEQKQIGGRYIEVVVDLRRVERIVKRVQKQQSRDIMMLNGLEAVAA</sequence>
<feature type="domain" description="ORC1/DEAH AAA+ ATPase" evidence="1">
    <location>
        <begin position="93"/>
        <end position="220"/>
    </location>
</feature>
<organism evidence="2 3">
    <name type="scientific">Larkinella bovis</name>
    <dbReference type="NCBI Taxonomy" id="683041"/>
    <lineage>
        <taxon>Bacteria</taxon>
        <taxon>Pseudomonadati</taxon>
        <taxon>Bacteroidota</taxon>
        <taxon>Cytophagia</taxon>
        <taxon>Cytophagales</taxon>
        <taxon>Spirosomataceae</taxon>
        <taxon>Larkinella</taxon>
    </lineage>
</organism>
<gene>
    <name evidence="2" type="ORF">ACFPMF_01860</name>
</gene>
<dbReference type="InterPro" id="IPR027417">
    <property type="entry name" value="P-loop_NTPase"/>
</dbReference>
<dbReference type="Gene3D" id="3.40.50.300">
    <property type="entry name" value="P-loop containing nucleotide triphosphate hydrolases"/>
    <property type="match status" value="1"/>
</dbReference>
<dbReference type="Pfam" id="PF13401">
    <property type="entry name" value="AAA_22"/>
    <property type="match status" value="1"/>
</dbReference>
<comment type="caution">
    <text evidence="2">The sequence shown here is derived from an EMBL/GenBank/DDBJ whole genome shotgun (WGS) entry which is preliminary data.</text>
</comment>
<evidence type="ECO:0000259" key="1">
    <source>
        <dbReference type="Pfam" id="PF13401"/>
    </source>
</evidence>
<keyword evidence="3" id="KW-1185">Reference proteome</keyword>
<dbReference type="EMBL" id="JBHSMA010000001">
    <property type="protein sequence ID" value="MFC5408037.1"/>
    <property type="molecule type" value="Genomic_DNA"/>
</dbReference>
<name>A0ABW0I9Q4_9BACT</name>
<dbReference type="SUPFAM" id="SSF52540">
    <property type="entry name" value="P-loop containing nucleoside triphosphate hydrolases"/>
    <property type="match status" value="1"/>
</dbReference>
<evidence type="ECO:0000313" key="2">
    <source>
        <dbReference type="EMBL" id="MFC5408037.1"/>
    </source>
</evidence>
<dbReference type="InterPro" id="IPR049945">
    <property type="entry name" value="AAA_22"/>
</dbReference>
<dbReference type="Proteomes" id="UP001596106">
    <property type="component" value="Unassembled WGS sequence"/>
</dbReference>